<dbReference type="CDD" id="cd01392">
    <property type="entry name" value="HTH_LacI"/>
    <property type="match status" value="1"/>
</dbReference>
<dbReference type="PROSITE" id="PS50932">
    <property type="entry name" value="HTH_LACI_2"/>
    <property type="match status" value="1"/>
</dbReference>
<dbReference type="EMBL" id="JAMDMX010000001">
    <property type="protein sequence ID" value="MCY9691354.1"/>
    <property type="molecule type" value="Genomic_DNA"/>
</dbReference>
<dbReference type="InterPro" id="IPR046335">
    <property type="entry name" value="LacI/GalR-like_sensor"/>
</dbReference>
<dbReference type="Proteomes" id="UP001527099">
    <property type="component" value="Unassembled WGS sequence"/>
</dbReference>
<comment type="caution">
    <text evidence="6">The sequence shown here is derived from an EMBL/GenBank/DDBJ whole genome shotgun (WGS) entry which is preliminary data.</text>
</comment>
<keyword evidence="7" id="KW-1185">Reference proteome</keyword>
<gene>
    <name evidence="6" type="ORF">M5X19_00185</name>
</gene>
<dbReference type="Gene3D" id="3.40.50.2300">
    <property type="match status" value="2"/>
</dbReference>
<evidence type="ECO:0000313" key="7">
    <source>
        <dbReference type="Proteomes" id="UP001527099"/>
    </source>
</evidence>
<dbReference type="RefSeq" id="WP_029197488.1">
    <property type="nucleotide sequence ID" value="NZ_JAMDMW010000149.1"/>
</dbReference>
<evidence type="ECO:0000256" key="4">
    <source>
        <dbReference type="ARBA" id="ARBA00023163"/>
    </source>
</evidence>
<dbReference type="InterPro" id="IPR028082">
    <property type="entry name" value="Peripla_BP_I"/>
</dbReference>
<sequence length="350" mass="39442">MPIKKKVTLQDIASELNLTIHTVSKSLRGLPGMSEETRRAVLEAARRLGYRTKEQERGLAVEHIPIFSASPRVFKFIINGNILHSKLHQLILQGLQETLQEFGHTVQTLIAPESDEAGVIEEWLEQQNVAYWNGVFIPPAIKPGLERLLLSLKIPRVMINFPMPAEKVDSVIWDVGAAIWQSVRYLASMKHTRILYIGDTVRHRGFSIRWRAFKEAMEEAGQNVNSEDHVIGAISDKEQWIAEVGEKLKRTKPTAILSAVQYDLAWIYYACSLAGRSIPGDCSLISLEDDLNELLPGLTRPFLVVREAGARAAERMLWRLANPSKPYEHTFVQGAFYAGNTVLPLKHFEG</sequence>
<accession>A0ABT4G5A5</accession>
<reference evidence="6 7" key="1">
    <citation type="submission" date="2022-05" db="EMBL/GenBank/DDBJ databases">
        <title>Genome Sequencing of Bee-Associated Microbes.</title>
        <authorList>
            <person name="Dunlap C."/>
        </authorList>
    </citation>
    <scope>NUCLEOTIDE SEQUENCE [LARGE SCALE GENOMIC DNA]</scope>
    <source>
        <strain evidence="6 7">NRRL B-14421</strain>
    </source>
</reference>
<dbReference type="SMART" id="SM00354">
    <property type="entry name" value="HTH_LACI"/>
    <property type="match status" value="1"/>
</dbReference>
<evidence type="ECO:0000259" key="5">
    <source>
        <dbReference type="PROSITE" id="PS50932"/>
    </source>
</evidence>
<evidence type="ECO:0000313" key="6">
    <source>
        <dbReference type="EMBL" id="MCY9691354.1"/>
    </source>
</evidence>
<protein>
    <submittedName>
        <fullName evidence="6">LacI family transcriptional regulator</fullName>
    </submittedName>
</protein>
<keyword evidence="3" id="KW-0238">DNA-binding</keyword>
<dbReference type="Pfam" id="PF00356">
    <property type="entry name" value="LacI"/>
    <property type="match status" value="1"/>
</dbReference>
<dbReference type="Gene3D" id="1.10.260.40">
    <property type="entry name" value="lambda repressor-like DNA-binding domains"/>
    <property type="match status" value="1"/>
</dbReference>
<dbReference type="PANTHER" id="PTHR30146:SF148">
    <property type="entry name" value="HTH-TYPE TRANSCRIPTIONAL REPRESSOR PURR-RELATED"/>
    <property type="match status" value="1"/>
</dbReference>
<dbReference type="SUPFAM" id="SSF47413">
    <property type="entry name" value="lambda repressor-like DNA-binding domains"/>
    <property type="match status" value="1"/>
</dbReference>
<dbReference type="Pfam" id="PF13377">
    <property type="entry name" value="Peripla_BP_3"/>
    <property type="match status" value="1"/>
</dbReference>
<proteinExistence type="predicted"/>
<evidence type="ECO:0000256" key="1">
    <source>
        <dbReference type="ARBA" id="ARBA00022491"/>
    </source>
</evidence>
<feature type="domain" description="HTH lacI-type" evidence="5">
    <location>
        <begin position="7"/>
        <end position="61"/>
    </location>
</feature>
<dbReference type="SUPFAM" id="SSF53822">
    <property type="entry name" value="Periplasmic binding protein-like I"/>
    <property type="match status" value="1"/>
</dbReference>
<keyword evidence="1" id="KW-0678">Repressor</keyword>
<name>A0ABT4G5A5_9BACL</name>
<evidence type="ECO:0000256" key="2">
    <source>
        <dbReference type="ARBA" id="ARBA00023015"/>
    </source>
</evidence>
<keyword evidence="2" id="KW-0805">Transcription regulation</keyword>
<dbReference type="InterPro" id="IPR000843">
    <property type="entry name" value="HTH_LacI"/>
</dbReference>
<dbReference type="InterPro" id="IPR010982">
    <property type="entry name" value="Lambda_DNA-bd_dom_sf"/>
</dbReference>
<keyword evidence="4" id="KW-0804">Transcription</keyword>
<dbReference type="PANTHER" id="PTHR30146">
    <property type="entry name" value="LACI-RELATED TRANSCRIPTIONAL REPRESSOR"/>
    <property type="match status" value="1"/>
</dbReference>
<organism evidence="6 7">
    <name type="scientific">Paenibacillus alginolyticus</name>
    <dbReference type="NCBI Taxonomy" id="59839"/>
    <lineage>
        <taxon>Bacteria</taxon>
        <taxon>Bacillati</taxon>
        <taxon>Bacillota</taxon>
        <taxon>Bacilli</taxon>
        <taxon>Bacillales</taxon>
        <taxon>Paenibacillaceae</taxon>
        <taxon>Paenibacillus</taxon>
    </lineage>
</organism>
<evidence type="ECO:0000256" key="3">
    <source>
        <dbReference type="ARBA" id="ARBA00023125"/>
    </source>
</evidence>